<dbReference type="Ensembl" id="ENST00000572116.1">
    <property type="protein sequence ID" value="ENSP00000458865.1"/>
    <property type="gene ID" value="ENSG00000074370.19"/>
</dbReference>
<dbReference type="Pfam" id="PF00689">
    <property type="entry name" value="Cation_ATPase_C"/>
    <property type="match status" value="1"/>
</dbReference>
<evidence type="ECO:0000256" key="9">
    <source>
        <dbReference type="SAM" id="MobiDB-lite"/>
    </source>
</evidence>
<evidence type="ECO:0007829" key="14">
    <source>
        <dbReference type="PeptideAtlas" id="A0A0C4DGN1"/>
    </source>
</evidence>
<dbReference type="GeneTree" id="ENSGT00940000155668"/>
<dbReference type="OpenTargets" id="ENSG00000074370"/>
<feature type="transmembrane region" description="Helical" evidence="10">
    <location>
        <begin position="41"/>
        <end position="62"/>
    </location>
</feature>
<gene>
    <name evidence="12" type="primary">ATP2A3</name>
</gene>
<evidence type="ECO:0000256" key="2">
    <source>
        <dbReference type="ARBA" id="ARBA00022692"/>
    </source>
</evidence>
<dbReference type="OrthoDB" id="3352408at2759"/>
<keyword evidence="14" id="KW-1267">Proteomics identification</keyword>
<proteinExistence type="evidence at protein level"/>
<dbReference type="GO" id="GO:0016020">
    <property type="term" value="C:membrane"/>
    <property type="evidence" value="ECO:0007669"/>
    <property type="project" value="UniProtKB-SubCell"/>
</dbReference>
<dbReference type="InterPro" id="IPR023298">
    <property type="entry name" value="ATPase_P-typ_TM_dom_sf"/>
</dbReference>
<keyword evidence="3" id="KW-0547">Nucleotide-binding</keyword>
<evidence type="ECO:0000259" key="11">
    <source>
        <dbReference type="Pfam" id="PF00689"/>
    </source>
</evidence>
<feature type="domain" description="Cation-transporting P-type ATPase C-terminal" evidence="11">
    <location>
        <begin position="6"/>
        <end position="96"/>
    </location>
</feature>
<dbReference type="AlphaFoldDB" id="A0A0C4DGN1"/>
<evidence type="ECO:0000256" key="10">
    <source>
        <dbReference type="SAM" id="Phobius"/>
    </source>
</evidence>
<dbReference type="Gene3D" id="1.20.1110.10">
    <property type="entry name" value="Calcium-transporting ATPase, transmembrane domain"/>
    <property type="match status" value="1"/>
</dbReference>
<sequence length="142" mass="15802">ESRFPTTMALSVLVTIEMCNALNSVSENQSLLRMPPWMNPWLLVAVAMSMALHFLILLVPPLPLIFQVTPLSGRQWVVVLQISLPVILLDEALKYLSRNHMHGPGTQHRLAVRAAQRGRKQGRNEPEVSAGNRVESPVCTSD</sequence>
<dbReference type="SUPFAM" id="SSF81665">
    <property type="entry name" value="Calcium ATPase, transmembrane domain M"/>
    <property type="match status" value="1"/>
</dbReference>
<dbReference type="FunFam" id="1.20.1110.10:FF:000065">
    <property type="entry name" value="Sarcoplasmic/endoplasmic reticulum calcium ATPase 1"/>
    <property type="match status" value="1"/>
</dbReference>
<keyword evidence="5" id="KW-0460">Magnesium</keyword>
<evidence type="ECO:0000256" key="3">
    <source>
        <dbReference type="ARBA" id="ARBA00022741"/>
    </source>
</evidence>
<dbReference type="MassIVE" id="A0A0C4DGN1"/>
<reference evidence="12 13" key="1">
    <citation type="journal article" date="2001" name="Nature">
        <title>Initial sequencing and analysis of the human genome.</title>
        <authorList>
            <consortium name="International Human Genome Sequencing Consortium"/>
            <person name="Lander E.S."/>
            <person name="Linton L.M."/>
            <person name="Birren B."/>
            <person name="Nusbaum C."/>
            <person name="Zody M.C."/>
            <person name="Baldwin J."/>
            <person name="Devon K."/>
            <person name="Dewar K."/>
            <person name="Doyle M."/>
            <person name="FitzHugh W."/>
            <person name="Funke R."/>
            <person name="Gage D."/>
            <person name="Harris K."/>
            <person name="Heaford A."/>
            <person name="Howland J."/>
            <person name="Kann L."/>
            <person name="Lehoczky J."/>
            <person name="LeVine R."/>
            <person name="McEwan P."/>
            <person name="McKernan K."/>
            <person name="Meldrim J."/>
            <person name="Mesirov J.P."/>
            <person name="Miranda C."/>
            <person name="Morris W."/>
            <person name="Naylor J."/>
            <person name="Raymond C."/>
            <person name="Rosetti M."/>
            <person name="Santos R."/>
            <person name="Sheridan A."/>
            <person name="Sougnez C."/>
            <person name="Stange-Thomann N."/>
            <person name="Stojanovic N."/>
            <person name="Subramanian A."/>
            <person name="Wyman D."/>
            <person name="Rogers J."/>
            <person name="Sulston J."/>
            <person name="Ainscough R."/>
            <person name="Beck S."/>
            <person name="Bentley D."/>
            <person name="Burton J."/>
            <person name="Clee C."/>
            <person name="Carter N."/>
            <person name="Coulson A."/>
            <person name="Deadman R."/>
            <person name="Deloukas P."/>
            <person name="Dunham A."/>
            <person name="Dunham I."/>
            <person name="Durbin R."/>
            <person name="French L."/>
            <person name="Grafham D."/>
            <person name="Gregory S."/>
            <person name="Hubbard T."/>
            <person name="Humphray S."/>
            <person name="Hunt A."/>
            <person name="Jones M."/>
            <person name="Lloyd C."/>
            <person name="McMurray A."/>
            <person name="Matthews L."/>
            <person name="Mercer S."/>
            <person name="Milne S."/>
            <person name="Mullikin J.C."/>
            <person name="Mungall A."/>
            <person name="Plumb R."/>
            <person name="Ross M."/>
            <person name="Shownkeen R."/>
            <person name="Sims S."/>
            <person name="Waterston R.H."/>
            <person name="Wilson R.K."/>
            <person name="Hillier L.W."/>
            <person name="McPherson J.D."/>
            <person name="Marra M.A."/>
            <person name="Mardis E.R."/>
            <person name="Fulton L.A."/>
            <person name="Chinwalla A.T."/>
            <person name="Pepin K.H."/>
            <person name="Gish W.R."/>
            <person name="Chissoe S.L."/>
            <person name="Wendl M.C."/>
            <person name="Delehaunty K.D."/>
            <person name="Miner T.L."/>
            <person name="Delehaunty A."/>
            <person name="Kramer J.B."/>
            <person name="Cook L.L."/>
            <person name="Fulton R.S."/>
            <person name="Johnson D.L."/>
            <person name="Minx P.J."/>
            <person name="Clifton S.W."/>
            <person name="Hawkins T."/>
            <person name="Branscomb E."/>
            <person name="Predki P."/>
            <person name="Richardson P."/>
            <person name="Wenning S."/>
            <person name="Slezak T."/>
            <person name="Doggett N."/>
            <person name="Cheng J.F."/>
            <person name="Olsen A."/>
            <person name="Lucas S."/>
            <person name="Elkin C."/>
            <person name="Uberbacher E."/>
            <person name="Frazier M."/>
            <person name="Gibbs R.A."/>
            <person name="Muzny D.M."/>
            <person name="Scherer S.E."/>
            <person name="Bouck J.B."/>
            <person name="Sodergren E.J."/>
            <person name="Worley K.C."/>
            <person name="Rives C.M."/>
            <person name="Gorrell J.H."/>
            <person name="Metzker M.L."/>
            <person name="Naylor S.L."/>
            <person name="Kucherlapati R.S."/>
            <person name="Nelson D.L."/>
            <person name="Weinstock G.M."/>
            <person name="Sakaki Y."/>
            <person name="Fujiyama A."/>
            <person name="Hattori M."/>
            <person name="Yada T."/>
            <person name="Toyoda A."/>
            <person name="Itoh T."/>
            <person name="Kawagoe C."/>
            <person name="Watanabe H."/>
            <person name="Totoki Y."/>
            <person name="Taylor T."/>
            <person name="Weissenbach J."/>
            <person name="Heilig R."/>
            <person name="Saurin W."/>
            <person name="Artiguenave F."/>
            <person name="Brottier P."/>
            <person name="Bruls T."/>
            <person name="Pelletier E."/>
            <person name="Robert C."/>
            <person name="Wincker P."/>
            <person name="Smith D.R."/>
            <person name="Doucette-Stamm L."/>
            <person name="Rubenfield M."/>
            <person name="Weinstock K."/>
            <person name="Lee H.M."/>
            <person name="Dubois J."/>
            <person name="Rosenthal A."/>
            <person name="Platzer M."/>
            <person name="Nyakatura G."/>
            <person name="Taudien S."/>
            <person name="Rump A."/>
            <person name="Yang H."/>
            <person name="Yu J."/>
            <person name="Wang J."/>
            <person name="Huang G."/>
            <person name="Gu J."/>
            <person name="Hood L."/>
            <person name="Rowen L."/>
            <person name="Madan A."/>
            <person name="Qin S."/>
            <person name="Davis R.W."/>
            <person name="Federspiel N.A."/>
            <person name="Abola A.P."/>
            <person name="Proctor M.J."/>
            <person name="Myers R.M."/>
            <person name="Schmutz J."/>
            <person name="Dickson M."/>
            <person name="Grimwood J."/>
            <person name="Cox D.R."/>
            <person name="Olson M.V."/>
            <person name="Kaul R."/>
            <person name="Raymond C."/>
            <person name="Shimizu N."/>
            <person name="Kawasaki K."/>
            <person name="Minoshima S."/>
            <person name="Evans G.A."/>
            <person name="Athanasiou M."/>
            <person name="Schultz R."/>
            <person name="Roe B.A."/>
            <person name="Chen F."/>
            <person name="Pan H."/>
            <person name="Ramser J."/>
            <person name="Lehrach H."/>
            <person name="Reinhardt R."/>
            <person name="McCombie W.R."/>
            <person name="de la Bastide M."/>
            <person name="Dedhia N."/>
            <person name="Blocker H."/>
            <person name="Hornischer K."/>
            <person name="Nordsiek G."/>
            <person name="Agarwala R."/>
            <person name="Aravind L."/>
            <person name="Bailey J.A."/>
            <person name="Bateman A."/>
            <person name="Batzoglou S."/>
            <person name="Birney E."/>
            <person name="Bork P."/>
            <person name="Brown D.G."/>
            <person name="Burge C.B."/>
            <person name="Cerutti L."/>
            <person name="Chen H.C."/>
            <person name="Church D."/>
            <person name="Clamp M."/>
            <person name="Copley R.R."/>
            <person name="Doerks T."/>
            <person name="Eddy S.R."/>
            <person name="Eichler E.E."/>
            <person name="Furey T.S."/>
            <person name="Galagan J."/>
            <person name="Gilbert J.G."/>
            <person name="Harmon C."/>
            <person name="Hayashizaki Y."/>
            <person name="Haussler D."/>
            <person name="Hermjakob H."/>
            <person name="Hokamp K."/>
            <person name="Jang W."/>
            <person name="Johnson L.S."/>
            <person name="Jones T.A."/>
            <person name="Kasif S."/>
            <person name="Kaspryzk A."/>
            <person name="Kennedy S."/>
            <person name="Kent W.J."/>
            <person name="Kitts P."/>
            <person name="Koonin E.V."/>
            <person name="Korf I."/>
            <person name="Kulp D."/>
            <person name="Lancet D."/>
            <person name="Lowe T.M."/>
            <person name="McLysaght A."/>
            <person name="Mikkelsen T."/>
            <person name="Moran J.V."/>
            <person name="Mulder N."/>
            <person name="Pollara V.J."/>
            <person name="Ponting C.P."/>
            <person name="Schuler G."/>
            <person name="Schultz J."/>
            <person name="Slater G."/>
            <person name="Smit A.F."/>
            <person name="Stupka E."/>
            <person name="Szustakowski J."/>
            <person name="Thierry-Mieg D."/>
            <person name="Thierry-Mieg J."/>
            <person name="Wagner L."/>
            <person name="Wallis J."/>
            <person name="Wheeler R."/>
            <person name="Williams A."/>
            <person name="Wolf Y.I."/>
            <person name="Wolfe K.H."/>
            <person name="Yang S.P."/>
            <person name="Yeh R.F."/>
            <person name="Collins F."/>
            <person name="Guyer M.S."/>
            <person name="Peterson J."/>
            <person name="Felsenfeld A."/>
            <person name="Wetterstrand K.A."/>
            <person name="Patrinos A."/>
            <person name="Morgan M.J."/>
            <person name="de Jong P."/>
            <person name="Catanese J.J."/>
            <person name="Osoegawa K."/>
            <person name="Shizuya H."/>
            <person name="Choi S."/>
            <person name="Chen Y.J."/>
        </authorList>
    </citation>
    <scope>NUCLEOTIDE SEQUENCE [LARGE SCALE GENOMIC DNA]</scope>
</reference>
<reference evidence="12 13" key="3">
    <citation type="journal article" date="2006" name="Nature">
        <title>DNA sequence of human chromosome 17 and analysis of rearrangement in the human lineage.</title>
        <authorList>
            <person name="Zody M.C."/>
            <person name="Garber M."/>
            <person name="Adams D.J."/>
            <person name="Sharpe T."/>
            <person name="Harrow J."/>
            <person name="Lupski J.R."/>
            <person name="Nicholson C."/>
            <person name="Searle S.M."/>
            <person name="Wilming L."/>
            <person name="Young S.K."/>
            <person name="Abouelleil A."/>
            <person name="Allen N.R."/>
            <person name="Bi W."/>
            <person name="Bloom T."/>
            <person name="Borowsky M.L."/>
            <person name="Bugalter B.E."/>
            <person name="Butler J."/>
            <person name="Chang J.L."/>
            <person name="Chen C.K."/>
            <person name="Cook A."/>
            <person name="Corum B."/>
            <person name="Cuomo C.A."/>
            <person name="de Jong P.J."/>
            <person name="DeCaprio D."/>
            <person name="Dewar K."/>
            <person name="FitzGerald M."/>
            <person name="Gilbert J."/>
            <person name="Gibson R."/>
            <person name="Gnerre S."/>
            <person name="Goldstein S."/>
            <person name="Grafham D.V."/>
            <person name="Grocock R."/>
            <person name="Hafez N."/>
            <person name="Hagopian D.S."/>
            <person name="Hart E."/>
            <person name="Norman C.H."/>
            <person name="Humphray S."/>
            <person name="Jaffe D.B."/>
            <person name="Jones M."/>
            <person name="Kamal M."/>
            <person name="Khodiyar V.K."/>
            <person name="LaButti K."/>
            <person name="Laird G."/>
            <person name="Lehoczky J."/>
            <person name="Liu X."/>
            <person name="Lokyitsang T."/>
            <person name="Loveland J."/>
            <person name="Lui A."/>
            <person name="Macdonald P."/>
            <person name="Major J.E."/>
            <person name="Matthews L."/>
            <person name="Mauceli E."/>
            <person name="McCarroll S.A."/>
            <person name="Mihalev A.H."/>
            <person name="Mudge J."/>
            <person name="Nguyen C."/>
            <person name="Nicol R."/>
            <person name="O'Leary S.B."/>
            <person name="Osoegawa K."/>
            <person name="Schwartz D.C."/>
            <person name="Shaw-Smith C."/>
            <person name="Stankiewicz P."/>
            <person name="Steward C."/>
            <person name="Swarbreck D."/>
            <person name="Venkataraman V."/>
            <person name="Whittaker C.A."/>
            <person name="Yang X."/>
            <person name="Zimmer A.R."/>
            <person name="Bradley A."/>
            <person name="Hubbard T."/>
            <person name="Birren B.W."/>
            <person name="Rogers J."/>
            <person name="Lander E.S."/>
            <person name="Nusbaum C."/>
        </authorList>
    </citation>
    <scope>NUCLEOTIDE SEQUENCE [LARGE SCALE GENOMIC DNA]</scope>
</reference>
<name>A0A0C4DGN1_HUMAN</name>
<evidence type="ECO:0000313" key="12">
    <source>
        <dbReference type="Ensembl" id="ENSP00000458865.1"/>
    </source>
</evidence>
<reference evidence="12" key="5">
    <citation type="submission" date="2025-09" db="UniProtKB">
        <authorList>
            <consortium name="Ensembl"/>
        </authorList>
    </citation>
    <scope>IDENTIFICATION</scope>
</reference>
<dbReference type="Proteomes" id="UP000005640">
    <property type="component" value="Chromosome 17"/>
</dbReference>
<evidence type="ECO:0000256" key="5">
    <source>
        <dbReference type="ARBA" id="ARBA00022842"/>
    </source>
</evidence>
<organism evidence="12 13">
    <name type="scientific">Homo sapiens</name>
    <name type="common">Human</name>
    <dbReference type="NCBI Taxonomy" id="9606"/>
    <lineage>
        <taxon>Eukaryota</taxon>
        <taxon>Metazoa</taxon>
        <taxon>Chordata</taxon>
        <taxon>Craniata</taxon>
        <taxon>Vertebrata</taxon>
        <taxon>Euteleostomi</taxon>
        <taxon>Mammalia</taxon>
        <taxon>Eutheria</taxon>
        <taxon>Euarchontoglires</taxon>
        <taxon>Primates</taxon>
        <taxon>Haplorrhini</taxon>
        <taxon>Catarrhini</taxon>
        <taxon>Hominidae</taxon>
        <taxon>Homo</taxon>
    </lineage>
</organism>
<accession>A0A0C4DGN1</accession>
<keyword evidence="4" id="KW-0067">ATP-binding</keyword>
<dbReference type="Bgee" id="ENSG00000074370">
    <property type="expression patterns" value="Expressed in granulocyte and 144 other cell types or tissues"/>
</dbReference>
<keyword evidence="2 10" id="KW-0812">Transmembrane</keyword>
<dbReference type="HOGENOM" id="CLU_1829779_0_0_1"/>
<evidence type="ECO:0000256" key="8">
    <source>
        <dbReference type="ARBA" id="ARBA00023136"/>
    </source>
</evidence>
<evidence type="ECO:0000256" key="1">
    <source>
        <dbReference type="ARBA" id="ARBA00004141"/>
    </source>
</evidence>
<keyword evidence="7 10" id="KW-1133">Transmembrane helix</keyword>
<dbReference type="GO" id="GO:0005524">
    <property type="term" value="F:ATP binding"/>
    <property type="evidence" value="ECO:0007669"/>
    <property type="project" value="UniProtKB-KW"/>
</dbReference>
<evidence type="ECO:0000256" key="7">
    <source>
        <dbReference type="ARBA" id="ARBA00022989"/>
    </source>
</evidence>
<dbReference type="EMBL" id="AC005940">
    <property type="status" value="NOT_ANNOTATED_CDS"/>
    <property type="molecule type" value="Genomic_DNA"/>
</dbReference>
<reference evidence="12 13" key="2">
    <citation type="journal article" date="2004" name="Nature">
        <title>Finishing the euchromatic sequence of the human genome.</title>
        <authorList>
            <consortium name="International Human Genome Sequencing Consortium"/>
        </authorList>
    </citation>
    <scope>NUCLEOTIDE SEQUENCE [LARGE SCALE GENOMIC DNA]</scope>
</reference>
<dbReference type="ChiTaRS" id="ATP2A3">
    <property type="organism name" value="human"/>
</dbReference>
<evidence type="ECO:0000256" key="6">
    <source>
        <dbReference type="ARBA" id="ARBA00022967"/>
    </source>
</evidence>
<feature type="non-terminal residue" evidence="12">
    <location>
        <position position="1"/>
    </location>
</feature>
<keyword evidence="6" id="KW-1278">Translocase</keyword>
<feature type="region of interest" description="Disordered" evidence="9">
    <location>
        <begin position="104"/>
        <end position="142"/>
    </location>
</feature>
<protein>
    <submittedName>
        <fullName evidence="12">ATPase sarcoplasmic/endoplasmic reticulum Ca2+ transporting 3</fullName>
    </submittedName>
</protein>
<dbReference type="Antibodypedia" id="1517">
    <property type="antibodies" value="149 antibodies from 29 providers"/>
</dbReference>
<dbReference type="Ensembl" id="ENST00000572116.1">
    <property type="protein sequence ID" value="ENSP00000458865.1"/>
    <property type="gene ID" value="ENSG00000074370.20"/>
</dbReference>
<reference evidence="12" key="4">
    <citation type="submission" date="2025-08" db="UniProtKB">
        <authorList>
            <consortium name="Ensembl"/>
        </authorList>
    </citation>
    <scope>IDENTIFICATION</scope>
</reference>
<dbReference type="InterPro" id="IPR006068">
    <property type="entry name" value="ATPase_P-typ_cation-transptr_C"/>
</dbReference>
<dbReference type="VEuPathDB" id="HostDB:ENSG00000074370"/>
<keyword evidence="13" id="KW-1185">Reference proteome</keyword>
<evidence type="ECO:0000256" key="4">
    <source>
        <dbReference type="ARBA" id="ARBA00022840"/>
    </source>
</evidence>
<keyword evidence="8 10" id="KW-0472">Membrane</keyword>
<dbReference type="ExpressionAtlas" id="A0A0C4DGN1">
    <property type="expression patterns" value="baseline and differential"/>
</dbReference>
<comment type="subcellular location">
    <subcellularLocation>
        <location evidence="1">Membrane</location>
        <topology evidence="1">Multi-pass membrane protein</topology>
    </subcellularLocation>
</comment>
<dbReference type="SMR" id="A0A0C4DGN1"/>
<evidence type="ECO:0000313" key="13">
    <source>
        <dbReference type="Proteomes" id="UP000005640"/>
    </source>
</evidence>
<dbReference type="HGNC" id="HGNC:813">
    <property type="gene designation" value="ATP2A3"/>
</dbReference>